<feature type="coiled-coil region" evidence="2">
    <location>
        <begin position="326"/>
        <end position="360"/>
    </location>
</feature>
<feature type="domain" description="Remorin N-terminal" evidence="5">
    <location>
        <begin position="241"/>
        <end position="294"/>
    </location>
</feature>
<dbReference type="InterPro" id="IPR005516">
    <property type="entry name" value="Remorin_C"/>
</dbReference>
<feature type="domain" description="Remorin C-terminal" evidence="4">
    <location>
        <begin position="21"/>
        <end position="124"/>
    </location>
</feature>
<evidence type="ECO:0000313" key="7">
    <source>
        <dbReference type="Proteomes" id="UP000026915"/>
    </source>
</evidence>
<evidence type="ECO:0000259" key="5">
    <source>
        <dbReference type="Pfam" id="PF03766"/>
    </source>
</evidence>
<reference evidence="6 7" key="1">
    <citation type="journal article" date="2013" name="Genome Biol.">
        <title>The genome sequence of the most widely cultivated cacao type and its use to identify candidate genes regulating pod color.</title>
        <authorList>
            <person name="Motamayor J.C."/>
            <person name="Mockaitis K."/>
            <person name="Schmutz J."/>
            <person name="Haiminen N."/>
            <person name="Iii D.L."/>
            <person name="Cornejo O."/>
            <person name="Findley S.D."/>
            <person name="Zheng P."/>
            <person name="Utro F."/>
            <person name="Royaert S."/>
            <person name="Saski C."/>
            <person name="Jenkins J."/>
            <person name="Podicheti R."/>
            <person name="Zhao M."/>
            <person name="Scheffler B.E."/>
            <person name="Stack J.C."/>
            <person name="Feltus F.A."/>
            <person name="Mustiga G.M."/>
            <person name="Amores F."/>
            <person name="Phillips W."/>
            <person name="Marelli J.P."/>
            <person name="May G.D."/>
            <person name="Shapiro H."/>
            <person name="Ma J."/>
            <person name="Bustamante C.D."/>
            <person name="Schnell R.J."/>
            <person name="Main D."/>
            <person name="Gilbert D."/>
            <person name="Parida L."/>
            <person name="Kuhn D.N."/>
        </authorList>
    </citation>
    <scope>NUCLEOTIDE SEQUENCE [LARGE SCALE GENOMIC DNA]</scope>
    <source>
        <strain evidence="7">cv. Matina 1-6</strain>
    </source>
</reference>
<feature type="region of interest" description="Disordered" evidence="3">
    <location>
        <begin position="207"/>
        <end position="286"/>
    </location>
</feature>
<dbReference type="eggNOG" id="ENOG502RXYN">
    <property type="taxonomic scope" value="Eukaryota"/>
</dbReference>
<dbReference type="Pfam" id="PF03763">
    <property type="entry name" value="Remorin_C"/>
    <property type="match status" value="2"/>
</dbReference>
<dbReference type="Proteomes" id="UP000026915">
    <property type="component" value="Chromosome 3"/>
</dbReference>
<dbReference type="Pfam" id="PF03766">
    <property type="entry name" value="Remorin_N"/>
    <property type="match status" value="1"/>
</dbReference>
<evidence type="ECO:0000256" key="1">
    <source>
        <dbReference type="ARBA" id="ARBA00005711"/>
    </source>
</evidence>
<dbReference type="InterPro" id="IPR005518">
    <property type="entry name" value="Remorin_N"/>
</dbReference>
<dbReference type="STRING" id="3641.A0A061G0V6"/>
<evidence type="ECO:0000259" key="4">
    <source>
        <dbReference type="Pfam" id="PF03763"/>
    </source>
</evidence>
<organism evidence="6 7">
    <name type="scientific">Theobroma cacao</name>
    <name type="common">Cacao</name>
    <name type="synonym">Cocoa</name>
    <dbReference type="NCBI Taxonomy" id="3641"/>
    <lineage>
        <taxon>Eukaryota</taxon>
        <taxon>Viridiplantae</taxon>
        <taxon>Streptophyta</taxon>
        <taxon>Embryophyta</taxon>
        <taxon>Tracheophyta</taxon>
        <taxon>Spermatophyta</taxon>
        <taxon>Magnoliopsida</taxon>
        <taxon>eudicotyledons</taxon>
        <taxon>Gunneridae</taxon>
        <taxon>Pentapetalae</taxon>
        <taxon>rosids</taxon>
        <taxon>malvids</taxon>
        <taxon>Malvales</taxon>
        <taxon>Malvaceae</taxon>
        <taxon>Byttnerioideae</taxon>
        <taxon>Theobroma</taxon>
    </lineage>
</organism>
<dbReference type="EMBL" id="CM001881">
    <property type="protein sequence ID" value="EOY23176.1"/>
    <property type="molecule type" value="Genomic_DNA"/>
</dbReference>
<comment type="similarity">
    <text evidence="1">Belongs to the remorin family.</text>
</comment>
<sequence>MESSKGSTMDKELQRINTQQLESKINAWREREKAKVDHKADRKMAETQSWQEEMKACNEAKSKMIEVSAEKLKKLKIEQLKNKEAQVQKTVAEKKASIEAQREKGKIAIDDKAEKYRATNTLPKTCFVKNPTTKYVILISLFLAKILTFQSNEQRKPETYEFFFLSAYIFLANFGCLEKISESLSHSQPTHNRPLVPTIQLSSVIGEATQKHMAEEEPKKVETETPSEPPPPTPEPAEAPQDVAEEKTVIPPPPTEEKPAESKEVAAAVEKAAESTEEKSTEGSVNRDAVLARVETQKRVSLIKAWEESEKSKAENKAYKKLSSIAAWENSRKAALEAELKKIEEKLEKQKAEYVEKMKNKVALIHKEAEEKKAIVEAKRGEDLLKAEETAAKFRAKGTTPKKVLGCF</sequence>
<dbReference type="PANTHER" id="PTHR31775:SF5">
    <property type="entry name" value="REMORIN 1.4"/>
    <property type="match status" value="1"/>
</dbReference>
<keyword evidence="2" id="KW-0175">Coiled coil</keyword>
<feature type="compositionally biased region" description="Basic and acidic residues" evidence="3">
    <location>
        <begin position="209"/>
        <end position="223"/>
    </location>
</feature>
<gene>
    <name evidence="6" type="ORF">TCM_015160</name>
</gene>
<feature type="domain" description="Remorin C-terminal" evidence="4">
    <location>
        <begin position="298"/>
        <end position="403"/>
    </location>
</feature>
<feature type="compositionally biased region" description="Pro residues" evidence="3">
    <location>
        <begin position="227"/>
        <end position="237"/>
    </location>
</feature>
<accession>A0A061G0V6</accession>
<name>A0A061G0V6_THECC</name>
<feature type="compositionally biased region" description="Basic and acidic residues" evidence="3">
    <location>
        <begin position="271"/>
        <end position="281"/>
    </location>
</feature>
<dbReference type="PANTHER" id="PTHR31775">
    <property type="entry name" value="OS02G0117200 PROTEIN"/>
    <property type="match status" value="1"/>
</dbReference>
<protein>
    <submittedName>
        <fullName evidence="6">Remorin family protein</fullName>
    </submittedName>
</protein>
<feature type="compositionally biased region" description="Basic and acidic residues" evidence="3">
    <location>
        <begin position="255"/>
        <end position="264"/>
    </location>
</feature>
<keyword evidence="7" id="KW-1185">Reference proteome</keyword>
<dbReference type="HOGENOM" id="CLU_675131_0_0_1"/>
<evidence type="ECO:0000313" key="6">
    <source>
        <dbReference type="EMBL" id="EOY23176.1"/>
    </source>
</evidence>
<proteinExistence type="inferred from homology"/>
<dbReference type="Gramene" id="EOY23176">
    <property type="protein sequence ID" value="EOY23176"/>
    <property type="gene ID" value="TCM_015160"/>
</dbReference>
<evidence type="ECO:0000256" key="3">
    <source>
        <dbReference type="SAM" id="MobiDB-lite"/>
    </source>
</evidence>
<evidence type="ECO:0000256" key="2">
    <source>
        <dbReference type="SAM" id="Coils"/>
    </source>
</evidence>
<dbReference type="AlphaFoldDB" id="A0A061G0V6"/>
<dbReference type="InParanoid" id="A0A061G0V6"/>